<organism evidence="1 2">
    <name type="scientific">Gloeothece citriformis (strain PCC 7424)</name>
    <name type="common">Cyanothece sp. (strain PCC 7424)</name>
    <dbReference type="NCBI Taxonomy" id="65393"/>
    <lineage>
        <taxon>Bacteria</taxon>
        <taxon>Bacillati</taxon>
        <taxon>Cyanobacteriota</taxon>
        <taxon>Cyanophyceae</taxon>
        <taxon>Oscillatoriophycideae</taxon>
        <taxon>Chroococcales</taxon>
        <taxon>Aphanothecaceae</taxon>
        <taxon>Gloeothece</taxon>
        <taxon>Gloeothece citriformis</taxon>
    </lineage>
</organism>
<sequence length="194" mass="22379">MLSSIPSINLGKYLSLEDFCICTQTYQKYSDKINILPKNPATIEALKDLNQFILDPIIDYFGLANFKLTYGFCSPDLKKYLNQKDPVTGQKNGRIDPSRDQHMAHELNKNGKYYCERLGAACDFLILNFPSNHLVDWILQQKLPFDSLYFYGNDRPIHMSYGSQHKRDIWAFTPTGQPTKKGIESWVKLLKDNS</sequence>
<dbReference type="EMBL" id="CP001291">
    <property type="protein sequence ID" value="ACK69668.1"/>
    <property type="molecule type" value="Genomic_DNA"/>
</dbReference>
<protein>
    <recommendedName>
        <fullName evidence="3">Peptidase M15A C-terminal domain-containing protein</fullName>
    </recommendedName>
</protein>
<dbReference type="InterPro" id="IPR009045">
    <property type="entry name" value="Zn_M74/Hedgehog-like"/>
</dbReference>
<evidence type="ECO:0000313" key="1">
    <source>
        <dbReference type="EMBL" id="ACK69668.1"/>
    </source>
</evidence>
<dbReference type="AlphaFoldDB" id="B7K7A0"/>
<dbReference type="KEGG" id="cyc:PCC7424_1220"/>
<accession>B7K7A0</accession>
<dbReference type="SUPFAM" id="SSF55166">
    <property type="entry name" value="Hedgehog/DD-peptidase"/>
    <property type="match status" value="1"/>
</dbReference>
<dbReference type="STRING" id="65393.PCC7424_1220"/>
<evidence type="ECO:0000313" key="2">
    <source>
        <dbReference type="Proteomes" id="UP000002384"/>
    </source>
</evidence>
<evidence type="ECO:0008006" key="3">
    <source>
        <dbReference type="Google" id="ProtNLM"/>
    </source>
</evidence>
<dbReference type="eggNOG" id="ENOG502ZBTE">
    <property type="taxonomic scope" value="Bacteria"/>
</dbReference>
<dbReference type="HOGENOM" id="CLU_120019_0_0_3"/>
<gene>
    <name evidence="1" type="ordered locus">PCC7424_1220</name>
</gene>
<name>B7K7A0_GLOC7</name>
<reference evidence="2" key="1">
    <citation type="journal article" date="2011" name="MBio">
        <title>Novel metabolic attributes of the genus Cyanothece, comprising a group of unicellular nitrogen-fixing Cyanobacteria.</title>
        <authorList>
            <person name="Bandyopadhyay A."/>
            <person name="Elvitigala T."/>
            <person name="Welsh E."/>
            <person name="Stockel J."/>
            <person name="Liberton M."/>
            <person name="Min H."/>
            <person name="Sherman L.A."/>
            <person name="Pakrasi H.B."/>
        </authorList>
    </citation>
    <scope>NUCLEOTIDE SEQUENCE [LARGE SCALE GENOMIC DNA]</scope>
    <source>
        <strain evidence="2">PCC 7424</strain>
    </source>
</reference>
<proteinExistence type="predicted"/>
<dbReference type="Proteomes" id="UP000002384">
    <property type="component" value="Chromosome"/>
</dbReference>
<dbReference type="OrthoDB" id="450621at2"/>
<keyword evidence="2" id="KW-1185">Reference proteome</keyword>